<protein>
    <submittedName>
        <fullName evidence="1">Uncharacterized protein</fullName>
    </submittedName>
</protein>
<reference evidence="1 2" key="1">
    <citation type="submission" date="2017-06" db="EMBL/GenBank/DDBJ databases">
        <authorList>
            <consortium name="Pathogen Informatics"/>
        </authorList>
    </citation>
    <scope>NUCLEOTIDE SEQUENCE [LARGE SCALE GENOMIC DNA]</scope>
    <source>
        <strain evidence="1 2">NCTC12947</strain>
    </source>
</reference>
<proteinExistence type="predicted"/>
<dbReference type="AlphaFoldDB" id="A0AAX2GZ19"/>
<evidence type="ECO:0000313" key="2">
    <source>
        <dbReference type="Proteomes" id="UP000215539"/>
    </source>
</evidence>
<accession>A0AAX2GZ19</accession>
<evidence type="ECO:0000313" key="1">
    <source>
        <dbReference type="EMBL" id="SNV12929.1"/>
    </source>
</evidence>
<name>A0AAX2GZ19_9FLAO</name>
<dbReference type="EMBL" id="LT906449">
    <property type="protein sequence ID" value="SNV12929.1"/>
    <property type="molecule type" value="Genomic_DNA"/>
</dbReference>
<sequence>MEYAFDTTPVFDKEFKKLYKKYKSIKDDIKTPSRRIHYQS</sequence>
<gene>
    <name evidence="1" type="ORF">SAMEA44541418_01647</name>
</gene>
<dbReference type="Proteomes" id="UP000215539">
    <property type="component" value="Chromosome 1"/>
</dbReference>
<organism evidence="1 2">
    <name type="scientific">Capnocytophaga haemolytica</name>
    <dbReference type="NCBI Taxonomy" id="45243"/>
    <lineage>
        <taxon>Bacteria</taxon>
        <taxon>Pseudomonadati</taxon>
        <taxon>Bacteroidota</taxon>
        <taxon>Flavobacteriia</taxon>
        <taxon>Flavobacteriales</taxon>
        <taxon>Flavobacteriaceae</taxon>
        <taxon>Capnocytophaga</taxon>
    </lineage>
</organism>